<keyword evidence="3" id="KW-1185">Reference proteome</keyword>
<comment type="caution">
    <text evidence="2">The sequence shown here is derived from an EMBL/GenBank/DDBJ whole genome shotgun (WGS) entry which is preliminary data.</text>
</comment>
<dbReference type="RefSeq" id="WP_141244423.1">
    <property type="nucleotide sequence ID" value="NZ_NTHN02000088.1"/>
</dbReference>
<accession>A0ABT2KTE2</accession>
<dbReference type="InterPro" id="IPR013762">
    <property type="entry name" value="Integrase-like_cat_sf"/>
</dbReference>
<dbReference type="SUPFAM" id="SSF56349">
    <property type="entry name" value="DNA breaking-rejoining enzymes"/>
    <property type="match status" value="1"/>
</dbReference>
<reference evidence="3" key="1">
    <citation type="submission" date="2023-07" db="EMBL/GenBank/DDBJ databases">
        <title>Yangia mangrovi SAOS 153D genome.</title>
        <authorList>
            <person name="Verma A."/>
            <person name="Pal Y."/>
            <person name="Sundharam S."/>
            <person name="Bisht B."/>
            <person name="Srinivasan K."/>
        </authorList>
    </citation>
    <scope>NUCLEOTIDE SEQUENCE [LARGE SCALE GENOMIC DNA]</scope>
    <source>
        <strain evidence="3">SAOS 153D</strain>
    </source>
</reference>
<evidence type="ECO:0000256" key="1">
    <source>
        <dbReference type="ARBA" id="ARBA00023172"/>
    </source>
</evidence>
<dbReference type="InterPro" id="IPR011010">
    <property type="entry name" value="DNA_brk_join_enz"/>
</dbReference>
<sequence length="645" mass="72258">MMPALPPCPTDEDPTFADLLAWAGASNEQEDAIREVLKVPARLGLCDEDLGLIPATLGYFEEQIAGSSYGTVSKARDLKSARNRGNSRIRTLLKRYHENRDEACIKDVRAEWTRLVDFVARREGFLDRGAMFATGKSRGLAMLRARAQVAPKDMSASEINRIADTLTSEKRKAFSRALKTFNHLITDHTETREISDLLPRSLLPLPAPILGQRIAWESLPGIFRSDAERVMRKALAQPNDKVEATRARIVAGEDALTVLRELDRAATKRKRPPANVHAATANWRQAIVWLVRAAEAQGQRRETLTSIADLYEHDLLDQACLDQISRSRASLRRKNPEKSQTLAHRLTALETLARHGLQREELEAIVRLMRVYHHDYIRRPGKGMTDDAKRVCKALLESAPLVPKLVRAPQIISDEADKQISDACSTGHVDRELSALRLYATAVLFAVQMSRPVRTANLIRLRYRGTREIPGHITWIRKREHAELRYSPGEVKNDREIAVHLKGDDAQILWRWLYDLRPRYLELRGISDTPYVIPGTAQPRLQAPDLRLPIGCVAPSTFADIWRDGTAIIGLDLTPHQSRHAVATLILAMEPGNYAKAASVLGDTVATVERHYGYDDGAAASAEVRKVLLVAHPEGLDKIRSRNHA</sequence>
<organism evidence="2 3">
    <name type="scientific">Alloyangia mangrovi</name>
    <dbReference type="NCBI Taxonomy" id="1779329"/>
    <lineage>
        <taxon>Bacteria</taxon>
        <taxon>Pseudomonadati</taxon>
        <taxon>Pseudomonadota</taxon>
        <taxon>Alphaproteobacteria</taxon>
        <taxon>Rhodobacterales</taxon>
        <taxon>Roseobacteraceae</taxon>
        <taxon>Alloyangia</taxon>
    </lineage>
</organism>
<dbReference type="EMBL" id="NTHN02000088">
    <property type="protein sequence ID" value="MCT4373435.1"/>
    <property type="molecule type" value="Genomic_DNA"/>
</dbReference>
<protein>
    <submittedName>
        <fullName evidence="2">Site-specific integrase</fullName>
    </submittedName>
</protein>
<name>A0ABT2KTE2_9RHOB</name>
<proteinExistence type="predicted"/>
<gene>
    <name evidence="2" type="ORF">CLG85_025315</name>
</gene>
<dbReference type="Gene3D" id="1.10.443.10">
    <property type="entry name" value="Intergrase catalytic core"/>
    <property type="match status" value="1"/>
</dbReference>
<dbReference type="Proteomes" id="UP000217448">
    <property type="component" value="Unassembled WGS sequence"/>
</dbReference>
<evidence type="ECO:0000313" key="3">
    <source>
        <dbReference type="Proteomes" id="UP000217448"/>
    </source>
</evidence>
<keyword evidence="1" id="KW-0233">DNA recombination</keyword>
<evidence type="ECO:0000313" key="2">
    <source>
        <dbReference type="EMBL" id="MCT4373435.1"/>
    </source>
</evidence>